<dbReference type="Proteomes" id="UP001212326">
    <property type="component" value="Chromosome"/>
</dbReference>
<evidence type="ECO:0000256" key="6">
    <source>
        <dbReference type="ARBA" id="ARBA00023002"/>
    </source>
</evidence>
<evidence type="ECO:0000256" key="4">
    <source>
        <dbReference type="ARBA" id="ARBA00022723"/>
    </source>
</evidence>
<dbReference type="InterPro" id="IPR011008">
    <property type="entry name" value="Dimeric_a/b-barrel"/>
</dbReference>
<keyword evidence="5" id="KW-0732">Signal</keyword>
<keyword evidence="3" id="KW-0349">Heme</keyword>
<feature type="domain" description="Dyp-type peroxidase C-terminal" evidence="9">
    <location>
        <begin position="232"/>
        <end position="411"/>
    </location>
</feature>
<gene>
    <name evidence="11" type="ORF">O1G22_10430</name>
</gene>
<feature type="domain" description="DyP dimeric alpha+beta barrel" evidence="10">
    <location>
        <begin position="8"/>
        <end position="171"/>
    </location>
</feature>
<keyword evidence="2 11" id="KW-0575">Peroxidase</keyword>
<sequence length="756" mass="83307">MALRDSTEIQGDILAGFKKDNMTLLFLRFGDAAAARSWLKDLVPQLATTQQVAAFNEKFSEARRNSMGSDPAMKATWLGLSLTYPGLTVLTGKQDLLPENDGIDTVGAFVQGAARRAKPLGDVDNNAPDKWLFGATQNQVTHAVLTVAADDKGDHDRQLTRQTDAATRAGIVIVHAQPGATLPEPRRGKEHFGFKDGVSEPNVEGIEEKPEPGARLLSADFFVLGATGSALPEGVPEWMRNGSFQVVRRLGQDVPGWWAQVGTELKKLKDAKVVGEKTSTEWLASRLVGRWRCGASVHNHPGATRDPLLDDPSIKPDNVISYKNDPDGVITPLFSHLRKTNPRDGLIDEGPVDEQKFLDRRRIIRRGIPYGAPFDPTSPGGGPDEERGLVFVCYQADLVEQFEFMQRNWVNTPNFPPGRNPKPGPDTMISGVLSKIGNGDVAFETETGGAHKITMLNFRPFVNTEGSLYAFTPSLSTLRKLGEGRLDGAEGGQRPQPKVQPGPVDEILPWMDVEGRYWVFSGNQVRVVGTGAEDVDQLTTGSDDATGIVFGDPVDLSTWPALQGVERVDAIWPVPDEQRLNGESSYWLFHTVNGTQVYRRIWIALNSRHNSRTSGGDMPLTNWRTAFGGTTRVTHVDAVLPVPDMQHVNGKSQYWLFHTTSAGQRYRLVSVAEEPYHTDSLDRDDREPSKWQSLSGIAKVDAFGFVLGKYRAGGKTWCWVQHDGGQYRTISIADGFGHQDEQVRGSRPNTPWFRRG</sequence>
<dbReference type="InterPro" id="IPR006314">
    <property type="entry name" value="Dyp_peroxidase"/>
</dbReference>
<proteinExistence type="inferred from homology"/>
<keyword evidence="12" id="KW-1185">Reference proteome</keyword>
<dbReference type="Pfam" id="PF21105">
    <property type="entry name" value="DyP_N"/>
    <property type="match status" value="1"/>
</dbReference>
<evidence type="ECO:0000256" key="2">
    <source>
        <dbReference type="ARBA" id="ARBA00022559"/>
    </source>
</evidence>
<keyword evidence="7" id="KW-0408">Iron</keyword>
<comment type="similarity">
    <text evidence="8">Belongs to the DyP-type peroxidase family.</text>
</comment>
<dbReference type="GO" id="GO:0004601">
    <property type="term" value="F:peroxidase activity"/>
    <property type="evidence" value="ECO:0007669"/>
    <property type="project" value="UniProtKB-KW"/>
</dbReference>
<evidence type="ECO:0000256" key="3">
    <source>
        <dbReference type="ARBA" id="ARBA00022617"/>
    </source>
</evidence>
<reference evidence="11 12" key="1">
    <citation type="submission" date="2022-12" db="EMBL/GenBank/DDBJ databases">
        <authorList>
            <person name="Mo P."/>
        </authorList>
    </citation>
    <scope>NUCLEOTIDE SEQUENCE [LARGE SCALE GENOMIC DNA]</scope>
    <source>
        <strain evidence="11 12">HUAS 2-6</strain>
    </source>
</reference>
<dbReference type="InterPro" id="IPR048328">
    <property type="entry name" value="Dyp_perox_C"/>
</dbReference>
<evidence type="ECO:0000313" key="12">
    <source>
        <dbReference type="Proteomes" id="UP001212326"/>
    </source>
</evidence>
<evidence type="ECO:0000256" key="8">
    <source>
        <dbReference type="ARBA" id="ARBA00025737"/>
    </source>
</evidence>
<keyword evidence="6" id="KW-0560">Oxidoreductase</keyword>
<dbReference type="PANTHER" id="PTHR30521">
    <property type="entry name" value="DEFERROCHELATASE/PEROXIDASE"/>
    <property type="match status" value="1"/>
</dbReference>
<dbReference type="Pfam" id="PF20628">
    <property type="entry name" value="Dyp_perox_C"/>
    <property type="match status" value="1"/>
</dbReference>
<dbReference type="PROSITE" id="PS51404">
    <property type="entry name" value="DYP_PEROXIDASE"/>
    <property type="match status" value="1"/>
</dbReference>
<dbReference type="InterPro" id="IPR049509">
    <property type="entry name" value="DyP_N"/>
</dbReference>
<evidence type="ECO:0000259" key="9">
    <source>
        <dbReference type="Pfam" id="PF20628"/>
    </source>
</evidence>
<evidence type="ECO:0000256" key="1">
    <source>
        <dbReference type="ARBA" id="ARBA00001970"/>
    </source>
</evidence>
<name>A0ABY7P0Z1_9ACTN</name>
<comment type="cofactor">
    <cofactor evidence="1">
        <name>heme b</name>
        <dbReference type="ChEBI" id="CHEBI:60344"/>
    </cofactor>
</comment>
<organism evidence="11 12">
    <name type="scientific">Streptomyces camelliae</name>
    <dbReference type="NCBI Taxonomy" id="3004093"/>
    <lineage>
        <taxon>Bacteria</taxon>
        <taxon>Bacillati</taxon>
        <taxon>Actinomycetota</taxon>
        <taxon>Actinomycetes</taxon>
        <taxon>Kitasatosporales</taxon>
        <taxon>Streptomycetaceae</taxon>
        <taxon>Streptomyces</taxon>
    </lineage>
</organism>
<accession>A0ABY7P0Z1</accession>
<dbReference type="RefSeq" id="WP_270081098.1">
    <property type="nucleotide sequence ID" value="NZ_CP115300.1"/>
</dbReference>
<keyword evidence="4" id="KW-0479">Metal-binding</keyword>
<evidence type="ECO:0000256" key="7">
    <source>
        <dbReference type="ARBA" id="ARBA00023004"/>
    </source>
</evidence>
<dbReference type="EMBL" id="CP115300">
    <property type="protein sequence ID" value="WBO63214.1"/>
    <property type="molecule type" value="Genomic_DNA"/>
</dbReference>
<protein>
    <submittedName>
        <fullName evidence="11">Dyp-type peroxidase</fullName>
    </submittedName>
</protein>
<evidence type="ECO:0000313" key="11">
    <source>
        <dbReference type="EMBL" id="WBO63214.1"/>
    </source>
</evidence>
<dbReference type="SUPFAM" id="SSF54909">
    <property type="entry name" value="Dimeric alpha+beta barrel"/>
    <property type="match status" value="1"/>
</dbReference>
<evidence type="ECO:0000256" key="5">
    <source>
        <dbReference type="ARBA" id="ARBA00022729"/>
    </source>
</evidence>
<evidence type="ECO:0000259" key="10">
    <source>
        <dbReference type="Pfam" id="PF21105"/>
    </source>
</evidence>
<dbReference type="PANTHER" id="PTHR30521:SF4">
    <property type="entry name" value="DEFERROCHELATASE"/>
    <property type="match status" value="1"/>
</dbReference>
<dbReference type="NCBIfam" id="TIGR01413">
    <property type="entry name" value="Dyp_perox_fam"/>
    <property type="match status" value="1"/>
</dbReference>